<dbReference type="Proteomes" id="UP000586252">
    <property type="component" value="Unassembled WGS sequence"/>
</dbReference>
<proteinExistence type="predicted"/>
<name>A0A7Y1MJT3_9PSED</name>
<dbReference type="AlphaFoldDB" id="A0A7Y1MJT3"/>
<dbReference type="Proteomes" id="UP000535954">
    <property type="component" value="Unassembled WGS sequence"/>
</dbReference>
<organism evidence="2 4">
    <name type="scientific">Pseudomonas lactis</name>
    <dbReference type="NCBI Taxonomy" id="1615674"/>
    <lineage>
        <taxon>Bacteria</taxon>
        <taxon>Pseudomonadati</taxon>
        <taxon>Pseudomonadota</taxon>
        <taxon>Gammaproteobacteria</taxon>
        <taxon>Pseudomonadales</taxon>
        <taxon>Pseudomonadaceae</taxon>
        <taxon>Pseudomonas</taxon>
    </lineage>
</organism>
<comment type="caution">
    <text evidence="2">The sequence shown here is derived from an EMBL/GenBank/DDBJ whole genome shotgun (WGS) entry which is preliminary data.</text>
</comment>
<dbReference type="GeneID" id="45736664"/>
<protein>
    <submittedName>
        <fullName evidence="2">Uncharacterized protein</fullName>
    </submittedName>
</protein>
<dbReference type="RefSeq" id="WP_157255584.1">
    <property type="nucleotide sequence ID" value="NZ_JAAQYH010000034.1"/>
</dbReference>
<sequence>MKIEGLTIEVIPKPGTDEFDQLAKQFAESAYRHFVELWRQGAEQDPAATYPQFLATE</sequence>
<dbReference type="EMBL" id="JAAQYI010000026">
    <property type="protein sequence ID" value="NNA83080.1"/>
    <property type="molecule type" value="Genomic_DNA"/>
</dbReference>
<evidence type="ECO:0000313" key="2">
    <source>
        <dbReference type="EMBL" id="NNA83080.1"/>
    </source>
</evidence>
<gene>
    <name evidence="1" type="ORF">HBO13_30965</name>
    <name evidence="2" type="ORF">HBO30_30765</name>
</gene>
<evidence type="ECO:0000313" key="4">
    <source>
        <dbReference type="Proteomes" id="UP000586252"/>
    </source>
</evidence>
<evidence type="ECO:0000313" key="3">
    <source>
        <dbReference type="Proteomes" id="UP000535954"/>
    </source>
</evidence>
<accession>A0A7Y1MJT3</accession>
<evidence type="ECO:0000313" key="1">
    <source>
        <dbReference type="EMBL" id="NNA77059.1"/>
    </source>
</evidence>
<reference evidence="3 4" key="1">
    <citation type="journal article" date="2020" name="Front. Microbiol.">
        <title>Genetic Organization of the aprX-lipA2 Operon Affects the Proteolytic Potential of Pseudomonas Species in Milk.</title>
        <authorList>
            <person name="Maier C."/>
            <person name="Huptas C."/>
            <person name="von Neubeck M."/>
            <person name="Scherer S."/>
            <person name="Wenning M."/>
            <person name="Lucking G."/>
        </authorList>
    </citation>
    <scope>NUCLEOTIDE SEQUENCE [LARGE SCALE GENOMIC DNA]</scope>
    <source>
        <strain evidence="2 4">WS 5404</strain>
        <strain evidence="1 3">WS 5405</strain>
    </source>
</reference>
<dbReference type="EMBL" id="JAAQYH010000034">
    <property type="protein sequence ID" value="NNA77059.1"/>
    <property type="molecule type" value="Genomic_DNA"/>
</dbReference>